<dbReference type="EMBL" id="LUUK01000189">
    <property type="protein sequence ID" value="OAI15977.1"/>
    <property type="molecule type" value="Genomic_DNA"/>
</dbReference>
<dbReference type="Proteomes" id="UP000077628">
    <property type="component" value="Unassembled WGS sequence"/>
</dbReference>
<reference evidence="2" key="1">
    <citation type="submission" date="2016-03" db="EMBL/GenBank/DDBJ databases">
        <authorList>
            <person name="Heylen K."/>
            <person name="De Vos P."/>
            <person name="Vekeman B."/>
        </authorList>
    </citation>
    <scope>NUCLEOTIDE SEQUENCE [LARGE SCALE GENOMIC DNA]</scope>
    <source>
        <strain evidence="2">R-45383</strain>
    </source>
</reference>
<accession>A0A177ND53</accession>
<comment type="caution">
    <text evidence="1">The sequence shown here is derived from an EMBL/GenBank/DDBJ whole genome shotgun (WGS) entry which is preliminary data.</text>
</comment>
<organism evidence="1 2">
    <name type="scientific">Methylomonas koyamae</name>
    <dbReference type="NCBI Taxonomy" id="702114"/>
    <lineage>
        <taxon>Bacteria</taxon>
        <taxon>Pseudomonadati</taxon>
        <taxon>Pseudomonadota</taxon>
        <taxon>Gammaproteobacteria</taxon>
        <taxon>Methylococcales</taxon>
        <taxon>Methylococcaceae</taxon>
        <taxon>Methylomonas</taxon>
    </lineage>
</organism>
<protein>
    <submittedName>
        <fullName evidence="1">Uncharacterized protein</fullName>
    </submittedName>
</protein>
<evidence type="ECO:0000313" key="2">
    <source>
        <dbReference type="Proteomes" id="UP000077628"/>
    </source>
</evidence>
<evidence type="ECO:0000313" key="1">
    <source>
        <dbReference type="EMBL" id="OAI15977.1"/>
    </source>
</evidence>
<dbReference type="AlphaFoldDB" id="A0A177ND53"/>
<dbReference type="InterPro" id="IPR018676">
    <property type="entry name" value="DUF2149"/>
</dbReference>
<dbReference type="RefSeq" id="WP_064030480.1">
    <property type="nucleotide sequence ID" value="NZ_LUUK01000189.1"/>
</dbReference>
<dbReference type="STRING" id="702114.A1355_10225"/>
<sequence length="82" mass="9094">MKAKTFPMPEIPLNPFNSDKVIVVKNPGEANREMMIKDGEKMEKYQSTGKIGQGEGMKAGVTYRLKDDGSFVYVPEDKQAGP</sequence>
<name>A0A177ND53_9GAMM</name>
<keyword evidence="2" id="KW-1185">Reference proteome</keyword>
<gene>
    <name evidence="1" type="ORF">A1355_10225</name>
</gene>
<proteinExistence type="predicted"/>
<dbReference type="Pfam" id="PF09919">
    <property type="entry name" value="DUF2149"/>
    <property type="match status" value="1"/>
</dbReference>